<name>A0ABT7AXX9_9CYAN</name>
<evidence type="ECO:0000313" key="3">
    <source>
        <dbReference type="Proteomes" id="UP001235303"/>
    </source>
</evidence>
<sequence length="79" mass="8973">MNQHPQDPHTHAEQEFQHSLHQLGETLKTGKIPQSSTQKSDPFSSHQFQEPETIDEAALDEAAADIEEFMNQLSSDDRE</sequence>
<feature type="compositionally biased region" description="Polar residues" evidence="1">
    <location>
        <begin position="32"/>
        <end position="50"/>
    </location>
</feature>
<organism evidence="2 3">
    <name type="scientific">Roseofilum acuticapitatum BLCC-M154</name>
    <dbReference type="NCBI Taxonomy" id="3022444"/>
    <lineage>
        <taxon>Bacteria</taxon>
        <taxon>Bacillati</taxon>
        <taxon>Cyanobacteriota</taxon>
        <taxon>Cyanophyceae</taxon>
        <taxon>Desertifilales</taxon>
        <taxon>Desertifilaceae</taxon>
        <taxon>Roseofilum</taxon>
        <taxon>Roseofilum acuticapitatum</taxon>
    </lineage>
</organism>
<gene>
    <name evidence="2" type="ORF">PMG71_15930</name>
</gene>
<reference evidence="2 3" key="1">
    <citation type="submission" date="2023-01" db="EMBL/GenBank/DDBJ databases">
        <title>Novel diversity within Roseofilum (Cyanobacteria; Desertifilaceae) from marine benthic mats with descriptions of four novel species.</title>
        <authorList>
            <person name="Wang Y."/>
            <person name="Berthold D.E."/>
            <person name="Hu J."/>
            <person name="Lefler F.W."/>
            <person name="Laughinghouse H.D. IV."/>
        </authorList>
    </citation>
    <scope>NUCLEOTIDE SEQUENCE [LARGE SCALE GENOMIC DNA]</scope>
    <source>
        <strain evidence="2 3">BLCC-M154</strain>
    </source>
</reference>
<accession>A0ABT7AXX9</accession>
<proteinExistence type="predicted"/>
<dbReference type="RefSeq" id="WP_283754673.1">
    <property type="nucleotide sequence ID" value="NZ_JAQOSP010000104.1"/>
</dbReference>
<comment type="caution">
    <text evidence="2">The sequence shown here is derived from an EMBL/GenBank/DDBJ whole genome shotgun (WGS) entry which is preliminary data.</text>
</comment>
<keyword evidence="3" id="KW-1185">Reference proteome</keyword>
<feature type="compositionally biased region" description="Basic and acidic residues" evidence="1">
    <location>
        <begin position="1"/>
        <end position="18"/>
    </location>
</feature>
<dbReference type="Proteomes" id="UP001235303">
    <property type="component" value="Unassembled WGS sequence"/>
</dbReference>
<feature type="region of interest" description="Disordered" evidence="1">
    <location>
        <begin position="1"/>
        <end position="53"/>
    </location>
</feature>
<evidence type="ECO:0000313" key="2">
    <source>
        <dbReference type="EMBL" id="MDJ1170918.1"/>
    </source>
</evidence>
<evidence type="ECO:0000256" key="1">
    <source>
        <dbReference type="SAM" id="MobiDB-lite"/>
    </source>
</evidence>
<dbReference type="EMBL" id="JAQOSP010000104">
    <property type="protein sequence ID" value="MDJ1170918.1"/>
    <property type="molecule type" value="Genomic_DNA"/>
</dbReference>
<protein>
    <submittedName>
        <fullName evidence="2">Uncharacterized protein</fullName>
    </submittedName>
</protein>